<accession>A0A553N116</accession>
<evidence type="ECO:0000313" key="9">
    <source>
        <dbReference type="EMBL" id="TRY59112.1"/>
    </source>
</evidence>
<evidence type="ECO:0000256" key="7">
    <source>
        <dbReference type="ARBA" id="ARBA00040168"/>
    </source>
</evidence>
<dbReference type="InterPro" id="IPR038281">
    <property type="entry name" value="RTP801-like_C_sf"/>
</dbReference>
<feature type="region of interest" description="Disordered" evidence="8">
    <location>
        <begin position="89"/>
        <end position="114"/>
    </location>
</feature>
<dbReference type="PANTHER" id="PTHR12478">
    <property type="entry name" value="DNA-DAMAGE-INDUCIBLE TRANSCRIPT 4 PROTEIN DDIT4"/>
    <property type="match status" value="1"/>
</dbReference>
<comment type="similarity">
    <text evidence="3">Belongs to the DDIT4 family.</text>
</comment>
<feature type="compositionally biased region" description="Polar residues" evidence="8">
    <location>
        <begin position="56"/>
        <end position="65"/>
    </location>
</feature>
<evidence type="ECO:0000256" key="3">
    <source>
        <dbReference type="ARBA" id="ARBA00010670"/>
    </source>
</evidence>
<dbReference type="EMBL" id="SRMA01027144">
    <property type="protein sequence ID" value="TRY59112.1"/>
    <property type="molecule type" value="Genomic_DNA"/>
</dbReference>
<dbReference type="PANTHER" id="PTHR12478:SF7">
    <property type="entry name" value="DNA DAMAGE-INDUCIBLE TRANSCRIPT 4 PROTEIN"/>
    <property type="match status" value="1"/>
</dbReference>
<feature type="region of interest" description="Disordered" evidence="8">
    <location>
        <begin position="45"/>
        <end position="72"/>
    </location>
</feature>
<dbReference type="GO" id="GO:0032007">
    <property type="term" value="P:negative regulation of TOR signaling"/>
    <property type="evidence" value="ECO:0007669"/>
    <property type="project" value="TreeGrafter"/>
</dbReference>
<evidence type="ECO:0000256" key="6">
    <source>
        <dbReference type="ARBA" id="ARBA00023128"/>
    </source>
</evidence>
<dbReference type="GO" id="GO:0071889">
    <property type="term" value="F:14-3-3 protein binding"/>
    <property type="evidence" value="ECO:0007669"/>
    <property type="project" value="TreeGrafter"/>
</dbReference>
<keyword evidence="10" id="KW-1185">Reference proteome</keyword>
<dbReference type="InterPro" id="IPR012918">
    <property type="entry name" value="RTP801-like"/>
</dbReference>
<dbReference type="Gene3D" id="3.90.470.40">
    <property type="entry name" value="RTP801-like"/>
    <property type="match status" value="1"/>
</dbReference>
<evidence type="ECO:0000313" key="10">
    <source>
        <dbReference type="Proteomes" id="UP000316079"/>
    </source>
</evidence>
<feature type="compositionally biased region" description="Low complexity" evidence="8">
    <location>
        <begin position="89"/>
        <end position="113"/>
    </location>
</feature>
<dbReference type="Proteomes" id="UP000316079">
    <property type="component" value="Unassembled WGS sequence"/>
</dbReference>
<dbReference type="STRING" id="623744.A0A553N116"/>
<evidence type="ECO:0000256" key="1">
    <source>
        <dbReference type="ARBA" id="ARBA00004173"/>
    </source>
</evidence>
<evidence type="ECO:0000256" key="8">
    <source>
        <dbReference type="SAM" id="MobiDB-lite"/>
    </source>
</evidence>
<feature type="non-terminal residue" evidence="9">
    <location>
        <position position="1"/>
    </location>
</feature>
<dbReference type="AlphaFoldDB" id="A0A553N116"/>
<evidence type="ECO:0000256" key="4">
    <source>
        <dbReference type="ARBA" id="ARBA00022490"/>
    </source>
</evidence>
<reference evidence="9 10" key="1">
    <citation type="journal article" date="2019" name="Sci. Data">
        <title>Hybrid genome assembly and annotation of Danionella translucida.</title>
        <authorList>
            <person name="Kadobianskyi M."/>
            <person name="Schulze L."/>
            <person name="Schuelke M."/>
            <person name="Judkewitz B."/>
        </authorList>
    </citation>
    <scope>NUCLEOTIDE SEQUENCE [LARGE SCALE GENOMIC DNA]</scope>
    <source>
        <strain evidence="9 10">Bolton</strain>
    </source>
</reference>
<name>A0A553N116_9TELE</name>
<comment type="caution">
    <text evidence="9">The sequence shown here is derived from an EMBL/GenBank/DDBJ whole genome shotgun (WGS) entry which is preliminary data.</text>
</comment>
<dbReference type="OrthoDB" id="10018535at2759"/>
<proteinExistence type="inferred from homology"/>
<protein>
    <recommendedName>
        <fullName evidence="7">DNA damage-inducible transcript 4 protein</fullName>
    </recommendedName>
</protein>
<keyword evidence="4" id="KW-0963">Cytoplasm</keyword>
<dbReference type="Pfam" id="PF07809">
    <property type="entry name" value="RTP801_C"/>
    <property type="match status" value="1"/>
</dbReference>
<dbReference type="GO" id="GO:0001666">
    <property type="term" value="P:response to hypoxia"/>
    <property type="evidence" value="ECO:0007669"/>
    <property type="project" value="TreeGrafter"/>
</dbReference>
<keyword evidence="6" id="KW-0496">Mitochondrion</keyword>
<evidence type="ECO:0000256" key="5">
    <source>
        <dbReference type="ARBA" id="ARBA00022703"/>
    </source>
</evidence>
<comment type="subcellular location">
    <subcellularLocation>
        <location evidence="2">Cytoplasm</location>
    </subcellularLocation>
    <subcellularLocation>
        <location evidence="1">Mitochondrion</location>
    </subcellularLocation>
</comment>
<keyword evidence="5" id="KW-0053">Apoptosis</keyword>
<evidence type="ECO:0000256" key="2">
    <source>
        <dbReference type="ARBA" id="ARBA00004496"/>
    </source>
</evidence>
<dbReference type="GO" id="GO:0005739">
    <property type="term" value="C:mitochondrion"/>
    <property type="evidence" value="ECO:0007669"/>
    <property type="project" value="UniProtKB-SubCell"/>
</dbReference>
<organism evidence="9 10">
    <name type="scientific">Danionella cerebrum</name>
    <dbReference type="NCBI Taxonomy" id="2873325"/>
    <lineage>
        <taxon>Eukaryota</taxon>
        <taxon>Metazoa</taxon>
        <taxon>Chordata</taxon>
        <taxon>Craniata</taxon>
        <taxon>Vertebrata</taxon>
        <taxon>Euteleostomi</taxon>
        <taxon>Actinopterygii</taxon>
        <taxon>Neopterygii</taxon>
        <taxon>Teleostei</taxon>
        <taxon>Ostariophysi</taxon>
        <taxon>Cypriniformes</taxon>
        <taxon>Danionidae</taxon>
        <taxon>Danioninae</taxon>
        <taxon>Danionella</taxon>
    </lineage>
</organism>
<sequence>TSAGLDAVTLPSPPRTRLCSSLLLFRIIFTSANFRRVATKGDLELATPTPSMPEQLLSSEDSSLRCSPDSEAPCKRLSWSKLMQKLHSSQSLDSDSDNCSSTDDASSDTGSVSESELFDPTEEELCKEVVQLVALHLQEAKAGVLHCSKLLIPEALLEHIGQELLHLSVSEPCGLRGALIDLCVQQDGLCESTGQITVDPCLVPTFQLTLVLRLDARGFWPKLQGLFLGRSPASPGTRCALKLSTGFRAIKRKLYSSEQLLIEEC</sequence>
<gene>
    <name evidence="9" type="ORF">DNTS_009556</name>
</gene>
<dbReference type="GO" id="GO:0006915">
    <property type="term" value="P:apoptotic process"/>
    <property type="evidence" value="ECO:0007669"/>
    <property type="project" value="UniProtKB-KW"/>
</dbReference>